<dbReference type="InterPro" id="IPR017974">
    <property type="entry name" value="Claudin_CS"/>
</dbReference>
<feature type="region of interest" description="Disordered" evidence="8">
    <location>
        <begin position="367"/>
        <end position="396"/>
    </location>
</feature>
<keyword evidence="7" id="KW-0624">Polysaccharide degradation</keyword>
<reference evidence="10" key="2">
    <citation type="submission" date="2023-06" db="EMBL/GenBank/DDBJ databases">
        <authorList>
            <consortium name="Lawrence Berkeley National Laboratory"/>
            <person name="Mondo S.J."/>
            <person name="Hensen N."/>
            <person name="Bonometti L."/>
            <person name="Westerberg I."/>
            <person name="Brannstrom I.O."/>
            <person name="Guillou S."/>
            <person name="Cros-Aarteil S."/>
            <person name="Calhoun S."/>
            <person name="Haridas S."/>
            <person name="Kuo A."/>
            <person name="Pangilinan J."/>
            <person name="Riley R."/>
            <person name="Labutti K."/>
            <person name="Andreopoulos B."/>
            <person name="Lipzen A."/>
            <person name="Chen C."/>
            <person name="Yanf M."/>
            <person name="Daum C."/>
            <person name="Ng V."/>
            <person name="Clum A."/>
            <person name="Steindorff A."/>
            <person name="Ohm R."/>
            <person name="Martin F."/>
            <person name="Silar P."/>
            <person name="Natvig D."/>
            <person name="Lalanne C."/>
            <person name="Gautier V."/>
            <person name="Ament-Velasquez S.L."/>
            <person name="Kruys A."/>
            <person name="Hutchinson M.I."/>
            <person name="Powell A.J."/>
            <person name="Barry K."/>
            <person name="Miller A.N."/>
            <person name="Grigoriev I.V."/>
            <person name="Debuchy R."/>
            <person name="Gladieux P."/>
            <person name="Thoren M.H."/>
            <person name="Johannesson H."/>
        </authorList>
    </citation>
    <scope>NUCLEOTIDE SEQUENCE</scope>
    <source>
        <strain evidence="10">CBS 333.67</strain>
    </source>
</reference>
<feature type="region of interest" description="Disordered" evidence="8">
    <location>
        <begin position="519"/>
        <end position="547"/>
    </location>
</feature>
<dbReference type="Proteomes" id="UP001273166">
    <property type="component" value="Unassembled WGS sequence"/>
</dbReference>
<dbReference type="GO" id="GO:0030248">
    <property type="term" value="F:cellulose binding"/>
    <property type="evidence" value="ECO:0007669"/>
    <property type="project" value="InterPro"/>
</dbReference>
<evidence type="ECO:0000313" key="10">
    <source>
        <dbReference type="EMBL" id="KAK3305897.1"/>
    </source>
</evidence>
<feature type="region of interest" description="Disordered" evidence="8">
    <location>
        <begin position="104"/>
        <end position="148"/>
    </location>
</feature>
<dbReference type="PROSITE" id="PS51164">
    <property type="entry name" value="CBM1_2"/>
    <property type="match status" value="1"/>
</dbReference>
<dbReference type="AlphaFoldDB" id="A0AAJ0M1W2"/>
<dbReference type="GO" id="GO:0016020">
    <property type="term" value="C:membrane"/>
    <property type="evidence" value="ECO:0007669"/>
    <property type="project" value="UniProtKB-SubCell"/>
</dbReference>
<dbReference type="SMART" id="SM00315">
    <property type="entry name" value="RGS"/>
    <property type="match status" value="1"/>
</dbReference>
<feature type="compositionally biased region" description="Acidic residues" evidence="8">
    <location>
        <begin position="132"/>
        <end position="141"/>
    </location>
</feature>
<dbReference type="GO" id="GO:0016788">
    <property type="term" value="F:hydrolase activity, acting on ester bonds"/>
    <property type="evidence" value="ECO:0007669"/>
    <property type="project" value="InterPro"/>
</dbReference>
<dbReference type="PANTHER" id="PTHR39466:SF1">
    <property type="entry name" value="RGS DOMAIN-CONTAINING PROTEIN"/>
    <property type="match status" value="1"/>
</dbReference>
<keyword evidence="6" id="KW-0119">Carbohydrate metabolism</keyword>
<name>A0AAJ0M1W2_9PEZI</name>
<dbReference type="Pfam" id="PF00734">
    <property type="entry name" value="CBM_1"/>
    <property type="match status" value="1"/>
</dbReference>
<feature type="region of interest" description="Disordered" evidence="8">
    <location>
        <begin position="236"/>
        <end position="259"/>
    </location>
</feature>
<dbReference type="CDD" id="cd01846">
    <property type="entry name" value="fatty_acyltransferase_like"/>
    <property type="match status" value="1"/>
</dbReference>
<evidence type="ECO:0000256" key="7">
    <source>
        <dbReference type="ARBA" id="ARBA00023326"/>
    </source>
</evidence>
<feature type="compositionally biased region" description="Pro residues" evidence="8">
    <location>
        <begin position="246"/>
        <end position="257"/>
    </location>
</feature>
<evidence type="ECO:0000256" key="6">
    <source>
        <dbReference type="ARBA" id="ARBA00023277"/>
    </source>
</evidence>
<dbReference type="SUPFAM" id="SSF57180">
    <property type="entry name" value="Cellulose-binding domain"/>
    <property type="match status" value="1"/>
</dbReference>
<dbReference type="GO" id="GO:0005576">
    <property type="term" value="C:extracellular region"/>
    <property type="evidence" value="ECO:0007669"/>
    <property type="project" value="InterPro"/>
</dbReference>
<dbReference type="EMBL" id="JAUDZG010000004">
    <property type="protein sequence ID" value="KAK3305897.1"/>
    <property type="molecule type" value="Genomic_DNA"/>
</dbReference>
<keyword evidence="5" id="KW-0472">Membrane</keyword>
<dbReference type="InterPro" id="IPR036305">
    <property type="entry name" value="RGS_sf"/>
</dbReference>
<feature type="domain" description="CBM1" evidence="9">
    <location>
        <begin position="449"/>
        <end position="485"/>
    </location>
</feature>
<dbReference type="Gene3D" id="1.10.167.10">
    <property type="entry name" value="Regulator of G-protein Signalling 4, domain 2"/>
    <property type="match status" value="2"/>
</dbReference>
<dbReference type="GO" id="GO:0000272">
    <property type="term" value="P:polysaccharide catabolic process"/>
    <property type="evidence" value="ECO:0007669"/>
    <property type="project" value="UniProtKB-KW"/>
</dbReference>
<dbReference type="InterPro" id="IPR001087">
    <property type="entry name" value="GDSL"/>
</dbReference>
<keyword evidence="2" id="KW-0812">Transmembrane</keyword>
<evidence type="ECO:0000313" key="11">
    <source>
        <dbReference type="Proteomes" id="UP001273166"/>
    </source>
</evidence>
<feature type="compositionally biased region" description="Low complexity" evidence="8">
    <location>
        <begin position="236"/>
        <end position="245"/>
    </location>
</feature>
<feature type="compositionally biased region" description="Basic and acidic residues" evidence="8">
    <location>
        <begin position="118"/>
        <end position="131"/>
    </location>
</feature>
<dbReference type="PANTHER" id="PTHR39466">
    <property type="entry name" value="RGS DOMAIN-CONTAINING PROTEIN"/>
    <property type="match status" value="1"/>
</dbReference>
<gene>
    <name evidence="10" type="ORF">B0T15DRAFT_396631</name>
</gene>
<dbReference type="RefSeq" id="XP_062721677.1">
    <property type="nucleotide sequence ID" value="XM_062864849.1"/>
</dbReference>
<proteinExistence type="predicted"/>
<dbReference type="Gene3D" id="3.40.50.1110">
    <property type="entry name" value="SGNH hydrolase"/>
    <property type="match status" value="1"/>
</dbReference>
<evidence type="ECO:0000256" key="1">
    <source>
        <dbReference type="ARBA" id="ARBA00004141"/>
    </source>
</evidence>
<evidence type="ECO:0000256" key="2">
    <source>
        <dbReference type="ARBA" id="ARBA00022692"/>
    </source>
</evidence>
<dbReference type="InterPro" id="IPR000254">
    <property type="entry name" value="CBD"/>
</dbReference>
<keyword evidence="3" id="KW-0732">Signal</keyword>
<dbReference type="InterPro" id="IPR016137">
    <property type="entry name" value="RGS"/>
</dbReference>
<dbReference type="InterPro" id="IPR044926">
    <property type="entry name" value="RGS_subdomain_2"/>
</dbReference>
<organism evidence="10 11">
    <name type="scientific">Chaetomium strumarium</name>
    <dbReference type="NCBI Taxonomy" id="1170767"/>
    <lineage>
        <taxon>Eukaryota</taxon>
        <taxon>Fungi</taxon>
        <taxon>Dikarya</taxon>
        <taxon>Ascomycota</taxon>
        <taxon>Pezizomycotina</taxon>
        <taxon>Sordariomycetes</taxon>
        <taxon>Sordariomycetidae</taxon>
        <taxon>Sordariales</taxon>
        <taxon>Chaetomiaceae</taxon>
        <taxon>Chaetomium</taxon>
    </lineage>
</organism>
<keyword evidence="4" id="KW-1133">Transmembrane helix</keyword>
<evidence type="ECO:0000256" key="3">
    <source>
        <dbReference type="ARBA" id="ARBA00022729"/>
    </source>
</evidence>
<dbReference type="Pfam" id="PF00657">
    <property type="entry name" value="Lipase_GDSL"/>
    <property type="match status" value="1"/>
</dbReference>
<accession>A0AAJ0M1W2</accession>
<evidence type="ECO:0000256" key="4">
    <source>
        <dbReference type="ARBA" id="ARBA00022989"/>
    </source>
</evidence>
<dbReference type="InterPro" id="IPR035971">
    <property type="entry name" value="CBD_sf"/>
</dbReference>
<dbReference type="InterPro" id="IPR036514">
    <property type="entry name" value="SGNH_hydro_sf"/>
</dbReference>
<evidence type="ECO:0000256" key="5">
    <source>
        <dbReference type="ARBA" id="ARBA00023136"/>
    </source>
</evidence>
<comment type="subcellular location">
    <subcellularLocation>
        <location evidence="1">Membrane</location>
        <topology evidence="1">Multi-pass membrane protein</topology>
    </subcellularLocation>
</comment>
<evidence type="ECO:0000256" key="8">
    <source>
        <dbReference type="SAM" id="MobiDB-lite"/>
    </source>
</evidence>
<dbReference type="SMART" id="SM00236">
    <property type="entry name" value="fCBD"/>
    <property type="match status" value="1"/>
</dbReference>
<dbReference type="SUPFAM" id="SSF48097">
    <property type="entry name" value="Regulator of G-protein signaling, RGS"/>
    <property type="match status" value="1"/>
</dbReference>
<dbReference type="PROSITE" id="PS01346">
    <property type="entry name" value="CLAUDIN"/>
    <property type="match status" value="1"/>
</dbReference>
<evidence type="ECO:0000259" key="9">
    <source>
        <dbReference type="PROSITE" id="PS51164"/>
    </source>
</evidence>
<sequence>MHFKLPSWLSWYKKPEYRDIKEYSTSISTGKRQLSPDGRNGGVPSRLRLERILANKTCHPMSLHDFYMYLKHIEHSEENLEFYMWFKSYEAAYDQTLNDKDCGSIPSAAQSTSSVARIKPEDSFDIQHGDLKEEEDDGSDEAADKPRDTAREMLSRISQLISTTALCTSKSTPCSFPSSLGTTNPRFPPIPNKTPFPSDKSLTAELFTVISLFLLPNSPKELNIPSTLRTQVLSNLSSTTSKLTSHPPPPPPPPPHPSALRPVADHVYSLLRNCSHRNFVRLGVGNGTFETVCVATVLGWTNLAAGFLVVLCRGLVSPHRGAHSRWEAFTAWPLWCLGMSLVLSGLRGSCFFLLLFSRRQRLPWERVDDGGDDNHSGGSGDHHRHMGERGGGGGEVSEVRFVRQGEERRGDHYDNYDDGSMNERGSNLVSTWALLAATSCLLPVVRAADTAGLWSQCGGTGYSGPTQCVPGAVCTMYNDWYLHPGEHQQHVLGQDDYHPHHLDPHNILHKQCPIQQSRSRRHQVPHHTGFDVTSTKPAPGNPLGNPPLPGWTASGGLNWVGFLTSVFNTSTVLTYNFAYGGATTNASIVQPYAPTVLSLVDQVAQFSASIASKPSSAYAPWTAQNALFGVWIGVNDVGNSWWLSNWEAGVLAPIMDSYFGRLQVLYDSGARNFVLLSVPPIYRTPAVIEQGTDAQEGEKAAIAKYNDAIAARLAAFEAKNTGVTAKIVDTAVPFNTALDDPTAYGAPDNTCFNSDGKSCLWFNDYHPGIEINRLVAKAVADAWKGSFF</sequence>
<keyword evidence="11" id="KW-1185">Reference proteome</keyword>
<comment type="caution">
    <text evidence="10">The sequence shown here is derived from an EMBL/GenBank/DDBJ whole genome shotgun (WGS) entry which is preliminary data.</text>
</comment>
<dbReference type="SUPFAM" id="SSF52266">
    <property type="entry name" value="SGNH hydrolase"/>
    <property type="match status" value="1"/>
</dbReference>
<protein>
    <recommendedName>
        <fullName evidence="9">CBM1 domain-containing protein</fullName>
    </recommendedName>
</protein>
<reference evidence="10" key="1">
    <citation type="journal article" date="2023" name="Mol. Phylogenet. Evol.">
        <title>Genome-scale phylogeny and comparative genomics of the fungal order Sordariales.</title>
        <authorList>
            <person name="Hensen N."/>
            <person name="Bonometti L."/>
            <person name="Westerberg I."/>
            <person name="Brannstrom I.O."/>
            <person name="Guillou S."/>
            <person name="Cros-Aarteil S."/>
            <person name="Calhoun S."/>
            <person name="Haridas S."/>
            <person name="Kuo A."/>
            <person name="Mondo S."/>
            <person name="Pangilinan J."/>
            <person name="Riley R."/>
            <person name="LaButti K."/>
            <person name="Andreopoulos B."/>
            <person name="Lipzen A."/>
            <person name="Chen C."/>
            <person name="Yan M."/>
            <person name="Daum C."/>
            <person name="Ng V."/>
            <person name="Clum A."/>
            <person name="Steindorff A."/>
            <person name="Ohm R.A."/>
            <person name="Martin F."/>
            <person name="Silar P."/>
            <person name="Natvig D.O."/>
            <person name="Lalanne C."/>
            <person name="Gautier V."/>
            <person name="Ament-Velasquez S.L."/>
            <person name="Kruys A."/>
            <person name="Hutchinson M.I."/>
            <person name="Powell A.J."/>
            <person name="Barry K."/>
            <person name="Miller A.N."/>
            <person name="Grigoriev I.V."/>
            <person name="Debuchy R."/>
            <person name="Gladieux P."/>
            <person name="Hiltunen Thoren M."/>
            <person name="Johannesson H."/>
        </authorList>
    </citation>
    <scope>NUCLEOTIDE SEQUENCE</scope>
    <source>
        <strain evidence="10">CBS 333.67</strain>
    </source>
</reference>
<dbReference type="GeneID" id="87883678"/>